<keyword evidence="4" id="KW-0067">ATP-binding</keyword>
<dbReference type="EMBL" id="KV425589">
    <property type="protein sequence ID" value="KZT23014.1"/>
    <property type="molecule type" value="Genomic_DNA"/>
</dbReference>
<feature type="compositionally biased region" description="Low complexity" evidence="7">
    <location>
        <begin position="580"/>
        <end position="590"/>
    </location>
</feature>
<dbReference type="InterPro" id="IPR043129">
    <property type="entry name" value="ATPase_NBD"/>
</dbReference>
<keyword evidence="5" id="KW-0143">Chaperone</keyword>
<organism evidence="9 10">
    <name type="scientific">Neolentinus lepideus HHB14362 ss-1</name>
    <dbReference type="NCBI Taxonomy" id="1314782"/>
    <lineage>
        <taxon>Eukaryota</taxon>
        <taxon>Fungi</taxon>
        <taxon>Dikarya</taxon>
        <taxon>Basidiomycota</taxon>
        <taxon>Agaricomycotina</taxon>
        <taxon>Agaricomycetes</taxon>
        <taxon>Gloeophyllales</taxon>
        <taxon>Gloeophyllaceae</taxon>
        <taxon>Neolentinus</taxon>
    </lineage>
</organism>
<dbReference type="GO" id="GO:0005524">
    <property type="term" value="F:ATP binding"/>
    <property type="evidence" value="ECO:0007669"/>
    <property type="project" value="UniProtKB-KW"/>
</dbReference>
<dbReference type="AlphaFoldDB" id="A0A165QXN3"/>
<feature type="compositionally biased region" description="Basic and acidic residues" evidence="7">
    <location>
        <begin position="786"/>
        <end position="799"/>
    </location>
</feature>
<dbReference type="Pfam" id="PF00012">
    <property type="entry name" value="HSP70"/>
    <property type="match status" value="1"/>
</dbReference>
<protein>
    <submittedName>
        <fullName evidence="9">Actin-like ATPase domain-containing protein</fullName>
    </submittedName>
</protein>
<evidence type="ECO:0000256" key="4">
    <source>
        <dbReference type="ARBA" id="ARBA00022840"/>
    </source>
</evidence>
<dbReference type="InterPro" id="IPR029047">
    <property type="entry name" value="HSP70_peptide-bd_sf"/>
</dbReference>
<evidence type="ECO:0000256" key="8">
    <source>
        <dbReference type="SAM" id="SignalP"/>
    </source>
</evidence>
<dbReference type="Gene3D" id="2.60.34.10">
    <property type="entry name" value="Substrate Binding Domain Of DNAk, Chain A, domain 1"/>
    <property type="match status" value="1"/>
</dbReference>
<sequence length="868" mass="95991">MHCLYRLLLASLLLLGFVSEKVLASVLAIDYGTEWIKASLMKPGVPFDVLLNKDSKRKIQASVGWKRNDRLFGSDAFNIAARFPTDSFSSLKYLQGVPFESDATSYYASISTADVVKTVRGTAALRRPDGTEWSVEELIAMQFAYVKELAEAVADEKVQDVIVTVPPFYTQFEKDAVVDAIEIAGLRTIALINDGTATAVNYAMTRTFPSPEHHIIFDAGASSIRATVVSFGTGASDAKASTSKDSTQITVLAVGYDRMTGGTELNRRLRDILAADFQNKHKRDITRDKRGMAKLWKEAERIKTVLSANAEAMATVESLAFDIDYRSKVTRSAFEEACSDLSEHFIAPIHEALVRSGLTLNNISSIIMTGGSSRVPMIQNAVKAAFGEDKLAWNVNADEATVLGAALHGASLSRQFKTKDIRVSDISPFDVQISYLAESKTQLAKPRTIHTSVFPPNSKTGTRKTLTFKRKEDLSLKVEYKWVPAVGFPTELLEVDITGINEAMANLTEMGVLEPVVKVTAALSESGFVSIPEAVAYGEIKDDSLTGKLKGLFGGGSASEQVPLNAESNESADPFEIPGTSSSSSESATPSEKKAAPKGPQTIELTIKTRFPSLAPMNALEKRKARDRLAEVEYEEKAKQRKEEARNMLESYLYRIRDLLEDTGNTESPFVKCSKDSERKAIERKLQESFGWLQDKADEAETSQLISKRSELEALERPIVHRYKEIEEFPRALNNSQMWNWSTRLFLTEARQNLTAEEKGGPLSKYSKEELDELEKTLKEHEAWLNEKVEKQKTVKMNEDPAVESSDLKTRAKKLEDHLQRLVRRKVPLRTKKTSTSSSAGTSETTSVSSASSAEETPRPSESGHDEL</sequence>
<feature type="compositionally biased region" description="Basic and acidic residues" evidence="7">
    <location>
        <begin position="806"/>
        <end position="820"/>
    </location>
</feature>
<dbReference type="OrthoDB" id="10262720at2759"/>
<dbReference type="Proteomes" id="UP000076761">
    <property type="component" value="Unassembled WGS sequence"/>
</dbReference>
<keyword evidence="6" id="KW-0175">Coiled coil</keyword>
<dbReference type="STRING" id="1314782.A0A165QXN3"/>
<feature type="compositionally biased region" description="Basic residues" evidence="7">
    <location>
        <begin position="821"/>
        <end position="833"/>
    </location>
</feature>
<name>A0A165QXN3_9AGAM</name>
<dbReference type="InParanoid" id="A0A165QXN3"/>
<reference evidence="9 10" key="1">
    <citation type="journal article" date="2016" name="Mol. Biol. Evol.">
        <title>Comparative Genomics of Early-Diverging Mushroom-Forming Fungi Provides Insights into the Origins of Lignocellulose Decay Capabilities.</title>
        <authorList>
            <person name="Nagy L.G."/>
            <person name="Riley R."/>
            <person name="Tritt A."/>
            <person name="Adam C."/>
            <person name="Daum C."/>
            <person name="Floudas D."/>
            <person name="Sun H."/>
            <person name="Yadav J.S."/>
            <person name="Pangilinan J."/>
            <person name="Larsson K.H."/>
            <person name="Matsuura K."/>
            <person name="Barry K."/>
            <person name="Labutti K."/>
            <person name="Kuo R."/>
            <person name="Ohm R.A."/>
            <person name="Bhattacharya S.S."/>
            <person name="Shirouzu T."/>
            <person name="Yoshinaga Y."/>
            <person name="Martin F.M."/>
            <person name="Grigoriev I.V."/>
            <person name="Hibbett D.S."/>
        </authorList>
    </citation>
    <scope>NUCLEOTIDE SEQUENCE [LARGE SCALE GENOMIC DNA]</scope>
    <source>
        <strain evidence="9 10">HHB14362 ss-1</strain>
    </source>
</reference>
<keyword evidence="3" id="KW-0256">Endoplasmic reticulum</keyword>
<keyword evidence="8" id="KW-0732">Signal</keyword>
<accession>A0A165QXN3</accession>
<dbReference type="InterPro" id="IPR029048">
    <property type="entry name" value="HSP70_C_sf"/>
</dbReference>
<dbReference type="SUPFAM" id="SSF100934">
    <property type="entry name" value="Heat shock protein 70kD (HSP70), C-terminal subdomain"/>
    <property type="match status" value="1"/>
</dbReference>
<feature type="coiled-coil region" evidence="6">
    <location>
        <begin position="622"/>
        <end position="662"/>
    </location>
</feature>
<feature type="region of interest" description="Disordered" evidence="7">
    <location>
        <begin position="558"/>
        <end position="608"/>
    </location>
</feature>
<dbReference type="GO" id="GO:0030968">
    <property type="term" value="P:endoplasmic reticulum unfolded protein response"/>
    <property type="evidence" value="ECO:0007669"/>
    <property type="project" value="TreeGrafter"/>
</dbReference>
<dbReference type="PANTHER" id="PTHR45639:SF3">
    <property type="entry name" value="HYPOXIA UP-REGULATED PROTEIN 1"/>
    <property type="match status" value="1"/>
</dbReference>
<evidence type="ECO:0000256" key="3">
    <source>
        <dbReference type="ARBA" id="ARBA00022824"/>
    </source>
</evidence>
<evidence type="ECO:0000313" key="10">
    <source>
        <dbReference type="Proteomes" id="UP000076761"/>
    </source>
</evidence>
<feature type="chain" id="PRO_5007865550" evidence="8">
    <location>
        <begin position="25"/>
        <end position="868"/>
    </location>
</feature>
<dbReference type="CDD" id="cd10230">
    <property type="entry name" value="ASKHA_NBD_HSP70_HYOU1"/>
    <property type="match status" value="1"/>
</dbReference>
<dbReference type="FunFam" id="3.90.640.10:FF:000010">
    <property type="entry name" value="heat shock 70 kDa protein 14"/>
    <property type="match status" value="1"/>
</dbReference>
<dbReference type="PANTHER" id="PTHR45639">
    <property type="entry name" value="HSC70CB, ISOFORM G-RELATED"/>
    <property type="match status" value="1"/>
</dbReference>
<evidence type="ECO:0000256" key="2">
    <source>
        <dbReference type="ARBA" id="ARBA00022741"/>
    </source>
</evidence>
<comment type="similarity">
    <text evidence="1">Belongs to the heat shock protein 70 family.</text>
</comment>
<dbReference type="GO" id="GO:0140662">
    <property type="term" value="F:ATP-dependent protein folding chaperone"/>
    <property type="evidence" value="ECO:0007669"/>
    <property type="project" value="InterPro"/>
</dbReference>
<evidence type="ECO:0000313" key="9">
    <source>
        <dbReference type="EMBL" id="KZT23014.1"/>
    </source>
</evidence>
<dbReference type="InterPro" id="IPR013126">
    <property type="entry name" value="Hsp_70_fam"/>
</dbReference>
<evidence type="ECO:0000256" key="5">
    <source>
        <dbReference type="ARBA" id="ARBA00023186"/>
    </source>
</evidence>
<evidence type="ECO:0000256" key="7">
    <source>
        <dbReference type="SAM" id="MobiDB-lite"/>
    </source>
</evidence>
<keyword evidence="2" id="KW-0547">Nucleotide-binding</keyword>
<dbReference type="FunCoup" id="A0A165QXN3">
    <property type="interactions" value="235"/>
</dbReference>
<evidence type="ECO:0000256" key="6">
    <source>
        <dbReference type="SAM" id="Coils"/>
    </source>
</evidence>
<feature type="compositionally biased region" description="Low complexity" evidence="7">
    <location>
        <begin position="834"/>
        <end position="855"/>
    </location>
</feature>
<gene>
    <name evidence="9" type="ORF">NEOLEDRAFT_1137100</name>
</gene>
<feature type="signal peptide" evidence="8">
    <location>
        <begin position="1"/>
        <end position="24"/>
    </location>
</feature>
<dbReference type="GO" id="GO:0034663">
    <property type="term" value="C:endoplasmic reticulum chaperone complex"/>
    <property type="evidence" value="ECO:0007669"/>
    <property type="project" value="TreeGrafter"/>
</dbReference>
<evidence type="ECO:0000256" key="1">
    <source>
        <dbReference type="ARBA" id="ARBA00007381"/>
    </source>
</evidence>
<dbReference type="SUPFAM" id="SSF53067">
    <property type="entry name" value="Actin-like ATPase domain"/>
    <property type="match status" value="2"/>
</dbReference>
<feature type="compositionally biased region" description="Polar residues" evidence="7">
    <location>
        <begin position="558"/>
        <end position="571"/>
    </location>
</feature>
<dbReference type="PRINTS" id="PR00301">
    <property type="entry name" value="HEATSHOCK70"/>
</dbReference>
<dbReference type="Gene3D" id="3.30.30.30">
    <property type="match status" value="1"/>
</dbReference>
<dbReference type="Gene3D" id="3.90.640.10">
    <property type="entry name" value="Actin, Chain A, domain 4"/>
    <property type="match status" value="1"/>
</dbReference>
<feature type="compositionally biased region" description="Basic and acidic residues" evidence="7">
    <location>
        <begin position="856"/>
        <end position="868"/>
    </location>
</feature>
<dbReference type="Gene3D" id="1.20.1270.10">
    <property type="match status" value="1"/>
</dbReference>
<feature type="region of interest" description="Disordered" evidence="7">
    <location>
        <begin position="786"/>
        <end position="868"/>
    </location>
</feature>
<dbReference type="Gene3D" id="3.30.420.40">
    <property type="match status" value="2"/>
</dbReference>
<keyword evidence="10" id="KW-1185">Reference proteome</keyword>
<proteinExistence type="inferred from homology"/>